<protein>
    <submittedName>
        <fullName evidence="2">Uncharacterized protein</fullName>
    </submittedName>
</protein>
<dbReference type="OrthoDB" id="4187917at2759"/>
<reference evidence="2 3" key="1">
    <citation type="submission" date="2017-10" db="EMBL/GenBank/DDBJ databases">
        <title>Comparative genomics in systemic dimorphic fungi from Ajellomycetaceae.</title>
        <authorList>
            <person name="Munoz J.F."/>
            <person name="Mcewen J.G."/>
            <person name="Clay O.K."/>
            <person name="Cuomo C.A."/>
        </authorList>
    </citation>
    <scope>NUCLEOTIDE SEQUENCE [LARGE SCALE GENOMIC DNA]</scope>
    <source>
        <strain evidence="2 3">UAMH130</strain>
    </source>
</reference>
<feature type="compositionally biased region" description="Polar residues" evidence="1">
    <location>
        <begin position="272"/>
        <end position="282"/>
    </location>
</feature>
<dbReference type="STRING" id="2060905.A0A2B7WNM8"/>
<organism evidence="2 3">
    <name type="scientific">Blastomyces parvus</name>
    <dbReference type="NCBI Taxonomy" id="2060905"/>
    <lineage>
        <taxon>Eukaryota</taxon>
        <taxon>Fungi</taxon>
        <taxon>Dikarya</taxon>
        <taxon>Ascomycota</taxon>
        <taxon>Pezizomycotina</taxon>
        <taxon>Eurotiomycetes</taxon>
        <taxon>Eurotiomycetidae</taxon>
        <taxon>Onygenales</taxon>
        <taxon>Ajellomycetaceae</taxon>
        <taxon>Blastomyces</taxon>
    </lineage>
</organism>
<comment type="caution">
    <text evidence="2">The sequence shown here is derived from an EMBL/GenBank/DDBJ whole genome shotgun (WGS) entry which is preliminary data.</text>
</comment>
<feature type="compositionally biased region" description="Polar residues" evidence="1">
    <location>
        <begin position="399"/>
        <end position="414"/>
    </location>
</feature>
<feature type="region of interest" description="Disordered" evidence="1">
    <location>
        <begin position="511"/>
        <end position="547"/>
    </location>
</feature>
<feature type="compositionally biased region" description="Low complexity" evidence="1">
    <location>
        <begin position="415"/>
        <end position="444"/>
    </location>
</feature>
<accession>A0A2B7WNM8</accession>
<evidence type="ECO:0000313" key="2">
    <source>
        <dbReference type="EMBL" id="PGG98355.1"/>
    </source>
</evidence>
<proteinExistence type="predicted"/>
<feature type="compositionally biased region" description="Basic and acidic residues" evidence="1">
    <location>
        <begin position="513"/>
        <end position="524"/>
    </location>
</feature>
<name>A0A2B7WNM8_9EURO</name>
<sequence length="547" mass="61203">MTSRTLLEYLTEPNPKLDSDNSSQGLPTEQADIAEIKLRDWDDFTLDTLLACYGDILRKPRSSLPKCSPDLTTLECEIWTEDTFEHLMTRSIVPQVSVGLAKAQREMSISNAIDMTRGGRANIGGEGNLLFPDWAGAVKTAGKTGYVNRCPGETKLERKWKSTMSRDYIAYNWPITQLLKYCYIQWGTRYGYIINEDEVVVMRFSRERVGSGIAMKRSPRRLAPQQELSPRSHQRSDSYTSASSQMQIDARSPQHSRQSSEQGHLHSRSHQRNISLASSISRMSIDDKSSGRRSQQSSLSSGTGGGNHPMTSSFRDDEQGIDLDPIEFKRIPWSNSGPRNLTVKLALWWIHMLSGDGRDIYIGRDYPPLHSWRPVAGGYEHISTGSVVSTKPTSGEILQYQSPQRPSTPQNQDGSISSLSSPLSSLPSRVGSSPDYIASPSARRPSPPERSPPRGSHLIMEDIVHFEFDESRDMFVYVTKGSNEWRCMDRGVQVLSAKSRKVYLPYVTNGKAQLREIKRSEPRAESAGNSSGRESDHSNGKGKKKKP</sequence>
<gene>
    <name evidence="2" type="ORF">GX51_06842</name>
</gene>
<dbReference type="Proteomes" id="UP000224080">
    <property type="component" value="Unassembled WGS sequence"/>
</dbReference>
<feature type="region of interest" description="Disordered" evidence="1">
    <location>
        <begin position="399"/>
        <end position="456"/>
    </location>
</feature>
<evidence type="ECO:0000313" key="3">
    <source>
        <dbReference type="Proteomes" id="UP000224080"/>
    </source>
</evidence>
<dbReference type="AlphaFoldDB" id="A0A2B7WNM8"/>
<feature type="region of interest" description="Disordered" evidence="1">
    <location>
        <begin position="215"/>
        <end position="318"/>
    </location>
</feature>
<feature type="compositionally biased region" description="Polar residues" evidence="1">
    <location>
        <begin position="226"/>
        <end position="262"/>
    </location>
</feature>
<dbReference type="EMBL" id="PDNC01000122">
    <property type="protein sequence ID" value="PGG98355.1"/>
    <property type="molecule type" value="Genomic_DNA"/>
</dbReference>
<evidence type="ECO:0000256" key="1">
    <source>
        <dbReference type="SAM" id="MobiDB-lite"/>
    </source>
</evidence>
<feature type="compositionally biased region" description="Low complexity" evidence="1">
    <location>
        <begin position="292"/>
        <end position="301"/>
    </location>
</feature>
<keyword evidence="3" id="KW-1185">Reference proteome</keyword>